<reference evidence="3 4" key="1">
    <citation type="submission" date="2017-09" db="EMBL/GenBank/DDBJ databases">
        <authorList>
            <person name="Ehlers B."/>
            <person name="Leendertz F.H."/>
        </authorList>
    </citation>
    <scope>NUCLEOTIDE SEQUENCE [LARGE SCALE GENOMIC DNA]</scope>
    <source>
        <strain evidence="3 4">CGMCC 1.10978</strain>
    </source>
</reference>
<dbReference type="OrthoDB" id="195620at2"/>
<evidence type="ECO:0000256" key="2">
    <source>
        <dbReference type="SAM" id="SignalP"/>
    </source>
</evidence>
<protein>
    <recommendedName>
        <fullName evidence="5">DUF3016 domain-containing protein</fullName>
    </recommendedName>
</protein>
<dbReference type="Pfam" id="PF11454">
    <property type="entry name" value="DUF3016"/>
    <property type="match status" value="1"/>
</dbReference>
<keyword evidence="2" id="KW-0732">Signal</keyword>
<organism evidence="3 4">
    <name type="scientific">Pseudoxanthomonas wuyuanensis</name>
    <dbReference type="NCBI Taxonomy" id="1073196"/>
    <lineage>
        <taxon>Bacteria</taxon>
        <taxon>Pseudomonadati</taxon>
        <taxon>Pseudomonadota</taxon>
        <taxon>Gammaproteobacteria</taxon>
        <taxon>Lysobacterales</taxon>
        <taxon>Lysobacteraceae</taxon>
        <taxon>Pseudoxanthomonas</taxon>
    </lineage>
</organism>
<feature type="region of interest" description="Disordered" evidence="1">
    <location>
        <begin position="24"/>
        <end position="43"/>
    </location>
</feature>
<proteinExistence type="predicted"/>
<keyword evidence="4" id="KW-1185">Reference proteome</keyword>
<feature type="signal peptide" evidence="2">
    <location>
        <begin position="1"/>
        <end position="22"/>
    </location>
</feature>
<name>A0A286DB88_9GAMM</name>
<dbReference type="Proteomes" id="UP000219374">
    <property type="component" value="Unassembled WGS sequence"/>
</dbReference>
<accession>A0A286DB88</accession>
<feature type="chain" id="PRO_5013148896" description="DUF3016 domain-containing protein" evidence="2">
    <location>
        <begin position="23"/>
        <end position="185"/>
    </location>
</feature>
<evidence type="ECO:0008006" key="5">
    <source>
        <dbReference type="Google" id="ProtNLM"/>
    </source>
</evidence>
<evidence type="ECO:0000313" key="3">
    <source>
        <dbReference type="EMBL" id="SOD55920.1"/>
    </source>
</evidence>
<dbReference type="AlphaFoldDB" id="A0A286DB88"/>
<sequence>MKRLSLMVALALAMALSAAAQAKSRNVTDPDIPRELPASGPVSVQWTDPAEFSELRYSGNRWEAQRGNWVVDLAKYIQTQAAKRLDAGQQLQVTITDISRAGTYLPVAGPRVHNDVRIVKDLYPPRMTLNFRLSDANGNVLSEGERKLRDSSFLMNASINDTDPLRYEKRMLDDWMRNEFGAKDS</sequence>
<gene>
    <name evidence="3" type="ORF">SAMN06296416_10884</name>
</gene>
<evidence type="ECO:0000313" key="4">
    <source>
        <dbReference type="Proteomes" id="UP000219374"/>
    </source>
</evidence>
<dbReference type="InterPro" id="IPR021557">
    <property type="entry name" value="DUF3016"/>
</dbReference>
<evidence type="ECO:0000256" key="1">
    <source>
        <dbReference type="SAM" id="MobiDB-lite"/>
    </source>
</evidence>
<dbReference type="EMBL" id="OCND01000008">
    <property type="protein sequence ID" value="SOD55920.1"/>
    <property type="molecule type" value="Genomic_DNA"/>
</dbReference>
<dbReference type="RefSeq" id="WP_097122890.1">
    <property type="nucleotide sequence ID" value="NZ_OCND01000008.1"/>
</dbReference>